<protein>
    <submittedName>
        <fullName evidence="6">Putative ras-related protein Rab-8A</fullName>
    </submittedName>
</protein>
<comment type="similarity">
    <text evidence="1">Belongs to the small GTPase superfamily. Rab family.</text>
</comment>
<dbReference type="NCBIfam" id="TIGR00231">
    <property type="entry name" value="small_GTP"/>
    <property type="match status" value="1"/>
</dbReference>
<dbReference type="SUPFAM" id="SSF52540">
    <property type="entry name" value="P-loop containing nucleoside triphosphate hydrolases"/>
    <property type="match status" value="1"/>
</dbReference>
<proteinExistence type="inferred from homology"/>
<evidence type="ECO:0000313" key="6">
    <source>
        <dbReference type="EMBL" id="ROT78183.1"/>
    </source>
</evidence>
<gene>
    <name evidence="6" type="ORF">C7M84_003109</name>
</gene>
<dbReference type="InterPro" id="IPR027417">
    <property type="entry name" value="P-loop_NTPase"/>
</dbReference>
<organism evidence="6 7">
    <name type="scientific">Penaeus vannamei</name>
    <name type="common">Whiteleg shrimp</name>
    <name type="synonym">Litopenaeus vannamei</name>
    <dbReference type="NCBI Taxonomy" id="6689"/>
    <lineage>
        <taxon>Eukaryota</taxon>
        <taxon>Metazoa</taxon>
        <taxon>Ecdysozoa</taxon>
        <taxon>Arthropoda</taxon>
        <taxon>Crustacea</taxon>
        <taxon>Multicrustacea</taxon>
        <taxon>Malacostraca</taxon>
        <taxon>Eumalacostraca</taxon>
        <taxon>Eucarida</taxon>
        <taxon>Decapoda</taxon>
        <taxon>Dendrobranchiata</taxon>
        <taxon>Penaeoidea</taxon>
        <taxon>Penaeidae</taxon>
        <taxon>Penaeus</taxon>
    </lineage>
</organism>
<dbReference type="PROSITE" id="PS51419">
    <property type="entry name" value="RAB"/>
    <property type="match status" value="1"/>
</dbReference>
<keyword evidence="4" id="KW-0449">Lipoprotein</keyword>
<sequence length="139" mass="15489">MARTYDNLFKVLLLGDANVGKTALLVKFASEAPTDHAFISTIGVDFKIRILQVCGRKVKLQMWDTAGQEKFHNVTSAFYRGASGILVVYDVASEKSYENIQKWLADVGKNCADNTVTMILGNNCHLKGDERQVIRSLDF</sequence>
<dbReference type="Proteomes" id="UP000283509">
    <property type="component" value="Unassembled WGS sequence"/>
</dbReference>
<keyword evidence="2" id="KW-0547">Nucleotide-binding</keyword>
<dbReference type="PANTHER" id="PTHR47980">
    <property type="entry name" value="LD44762P"/>
    <property type="match status" value="1"/>
</dbReference>
<evidence type="ECO:0000256" key="3">
    <source>
        <dbReference type="ARBA" id="ARBA00023134"/>
    </source>
</evidence>
<dbReference type="InterPro" id="IPR050305">
    <property type="entry name" value="Small_GTPase_Rab"/>
</dbReference>
<dbReference type="OrthoDB" id="10327015at2759"/>
<dbReference type="EMBL" id="QCYY01001420">
    <property type="protein sequence ID" value="ROT78183.1"/>
    <property type="molecule type" value="Genomic_DNA"/>
</dbReference>
<keyword evidence="3" id="KW-0342">GTP-binding</keyword>
<dbReference type="InterPro" id="IPR001806">
    <property type="entry name" value="Small_GTPase"/>
</dbReference>
<evidence type="ECO:0000256" key="5">
    <source>
        <dbReference type="ARBA" id="ARBA00023289"/>
    </source>
</evidence>
<reference evidence="6 7" key="2">
    <citation type="submission" date="2019-01" db="EMBL/GenBank/DDBJ databases">
        <title>The decoding of complex shrimp genome reveals the adaptation for benthos swimmer, frequently molting mechanism and breeding impact on genome.</title>
        <authorList>
            <person name="Sun Y."/>
            <person name="Gao Y."/>
            <person name="Yu Y."/>
        </authorList>
    </citation>
    <scope>NUCLEOTIDE SEQUENCE [LARGE SCALE GENOMIC DNA]</scope>
    <source>
        <tissue evidence="6">Muscle</tissue>
    </source>
</reference>
<dbReference type="Gene3D" id="3.40.50.300">
    <property type="entry name" value="P-loop containing nucleotide triphosphate hydrolases"/>
    <property type="match status" value="1"/>
</dbReference>
<keyword evidence="5" id="KW-0636">Prenylation</keyword>
<evidence type="ECO:0000256" key="4">
    <source>
        <dbReference type="ARBA" id="ARBA00023288"/>
    </source>
</evidence>
<dbReference type="InterPro" id="IPR005225">
    <property type="entry name" value="Small_GTP-bd"/>
</dbReference>
<evidence type="ECO:0000256" key="1">
    <source>
        <dbReference type="ARBA" id="ARBA00006270"/>
    </source>
</evidence>
<name>A0A423TP10_PENVA</name>
<accession>A0A423TP10</accession>
<reference evidence="6 7" key="1">
    <citation type="submission" date="2018-04" db="EMBL/GenBank/DDBJ databases">
        <authorList>
            <person name="Zhang X."/>
            <person name="Yuan J."/>
            <person name="Li F."/>
            <person name="Xiang J."/>
        </authorList>
    </citation>
    <scope>NUCLEOTIDE SEQUENCE [LARGE SCALE GENOMIC DNA]</scope>
    <source>
        <tissue evidence="6">Muscle</tissue>
    </source>
</reference>
<dbReference type="SMART" id="SM00174">
    <property type="entry name" value="RHO"/>
    <property type="match status" value="1"/>
</dbReference>
<dbReference type="PRINTS" id="PR00449">
    <property type="entry name" value="RASTRNSFRMNG"/>
</dbReference>
<keyword evidence="7" id="KW-1185">Reference proteome</keyword>
<dbReference type="Pfam" id="PF00071">
    <property type="entry name" value="Ras"/>
    <property type="match status" value="1"/>
</dbReference>
<comment type="caution">
    <text evidence="6">The sequence shown here is derived from an EMBL/GenBank/DDBJ whole genome shotgun (WGS) entry which is preliminary data.</text>
</comment>
<dbReference type="GO" id="GO:0003924">
    <property type="term" value="F:GTPase activity"/>
    <property type="evidence" value="ECO:0007669"/>
    <property type="project" value="InterPro"/>
</dbReference>
<dbReference type="STRING" id="6689.A0A423TP10"/>
<dbReference type="FunFam" id="3.40.50.300:FF:001447">
    <property type="entry name" value="Ras-related protein Rab-1B"/>
    <property type="match status" value="1"/>
</dbReference>
<dbReference type="AlphaFoldDB" id="A0A423TP10"/>
<dbReference type="GO" id="GO:0005525">
    <property type="term" value="F:GTP binding"/>
    <property type="evidence" value="ECO:0007669"/>
    <property type="project" value="UniProtKB-KW"/>
</dbReference>
<dbReference type="SMART" id="SM00173">
    <property type="entry name" value="RAS"/>
    <property type="match status" value="1"/>
</dbReference>
<evidence type="ECO:0000256" key="2">
    <source>
        <dbReference type="ARBA" id="ARBA00022741"/>
    </source>
</evidence>
<dbReference type="SMART" id="SM00175">
    <property type="entry name" value="RAB"/>
    <property type="match status" value="1"/>
</dbReference>
<evidence type="ECO:0000313" key="7">
    <source>
        <dbReference type="Proteomes" id="UP000283509"/>
    </source>
</evidence>